<dbReference type="GO" id="GO:0061522">
    <property type="term" value="F:1,4-dihydroxy-2-naphthoyl-CoA thioesterase activity"/>
    <property type="evidence" value="ECO:0007669"/>
    <property type="project" value="TreeGrafter"/>
</dbReference>
<dbReference type="OrthoDB" id="9805304at2"/>
<dbReference type="GO" id="GO:0005829">
    <property type="term" value="C:cytosol"/>
    <property type="evidence" value="ECO:0007669"/>
    <property type="project" value="TreeGrafter"/>
</dbReference>
<dbReference type="Proteomes" id="UP000295830">
    <property type="component" value="Unassembled WGS sequence"/>
</dbReference>
<protein>
    <submittedName>
        <fullName evidence="3">Uncharacterized protein (TIGR00369 family)</fullName>
    </submittedName>
</protein>
<keyword evidence="4" id="KW-1185">Reference proteome</keyword>
<gene>
    <name evidence="3" type="ORF">DES49_0800</name>
</gene>
<dbReference type="CDD" id="cd03443">
    <property type="entry name" value="PaaI_thioesterase"/>
    <property type="match status" value="1"/>
</dbReference>
<sequence length="135" mass="14596">MKLKAEDVEKLIRDGVPMAEDIDFRVDRVDENVAVARVPFNERLVRPGGTLSGPVQMALADAAMYAAVLGTLGEVQMAVTSNLNINFLRKPGQCDLVATADVMRLGKRNAVCEVRLVSVDSDELVAHITGTYALP</sequence>
<name>A0A4R7JY50_9GAMM</name>
<feature type="domain" description="Thioesterase" evidence="2">
    <location>
        <begin position="48"/>
        <end position="122"/>
    </location>
</feature>
<dbReference type="InterPro" id="IPR003736">
    <property type="entry name" value="PAAI_dom"/>
</dbReference>
<accession>A0A4R7JY50</accession>
<evidence type="ECO:0000313" key="4">
    <source>
        <dbReference type="Proteomes" id="UP000295830"/>
    </source>
</evidence>
<organism evidence="3 4">
    <name type="scientific">Halospina denitrificans</name>
    <dbReference type="NCBI Taxonomy" id="332522"/>
    <lineage>
        <taxon>Bacteria</taxon>
        <taxon>Pseudomonadati</taxon>
        <taxon>Pseudomonadota</taxon>
        <taxon>Gammaproteobacteria</taxon>
        <taxon>Halospina</taxon>
    </lineage>
</organism>
<dbReference type="Gene3D" id="3.10.129.10">
    <property type="entry name" value="Hotdog Thioesterase"/>
    <property type="match status" value="1"/>
</dbReference>
<dbReference type="Pfam" id="PF03061">
    <property type="entry name" value="4HBT"/>
    <property type="match status" value="1"/>
</dbReference>
<dbReference type="InterPro" id="IPR029069">
    <property type="entry name" value="HotDog_dom_sf"/>
</dbReference>
<dbReference type="PANTHER" id="PTHR43240:SF10">
    <property type="entry name" value="BLL4964 PROTEIN"/>
    <property type="match status" value="1"/>
</dbReference>
<evidence type="ECO:0000256" key="1">
    <source>
        <dbReference type="ARBA" id="ARBA00022801"/>
    </source>
</evidence>
<comment type="caution">
    <text evidence="3">The sequence shown here is derived from an EMBL/GenBank/DDBJ whole genome shotgun (WGS) entry which is preliminary data.</text>
</comment>
<dbReference type="PANTHER" id="PTHR43240">
    <property type="entry name" value="1,4-DIHYDROXY-2-NAPHTHOYL-COA THIOESTERASE 1"/>
    <property type="match status" value="1"/>
</dbReference>
<keyword evidence="1" id="KW-0378">Hydrolase</keyword>
<evidence type="ECO:0000313" key="3">
    <source>
        <dbReference type="EMBL" id="TDT42996.1"/>
    </source>
</evidence>
<dbReference type="FunFam" id="3.10.129.10:FF:000052">
    <property type="entry name" value="PaaI family thioesterase"/>
    <property type="match status" value="1"/>
</dbReference>
<dbReference type="NCBIfam" id="TIGR00369">
    <property type="entry name" value="unchar_dom_1"/>
    <property type="match status" value="1"/>
</dbReference>
<proteinExistence type="predicted"/>
<dbReference type="InterPro" id="IPR006683">
    <property type="entry name" value="Thioestr_dom"/>
</dbReference>
<reference evidence="3 4" key="1">
    <citation type="submission" date="2019-03" db="EMBL/GenBank/DDBJ databases">
        <title>Genomic Encyclopedia of Type Strains, Phase IV (KMG-IV): sequencing the most valuable type-strain genomes for metagenomic binning, comparative biology and taxonomic classification.</title>
        <authorList>
            <person name="Goeker M."/>
        </authorList>
    </citation>
    <scope>NUCLEOTIDE SEQUENCE [LARGE SCALE GENOMIC DNA]</scope>
    <source>
        <strain evidence="3 4">DSM 15505</strain>
    </source>
</reference>
<evidence type="ECO:0000259" key="2">
    <source>
        <dbReference type="Pfam" id="PF03061"/>
    </source>
</evidence>
<dbReference type="EMBL" id="SOAX01000002">
    <property type="protein sequence ID" value="TDT42996.1"/>
    <property type="molecule type" value="Genomic_DNA"/>
</dbReference>
<dbReference type="SUPFAM" id="SSF54637">
    <property type="entry name" value="Thioesterase/thiol ester dehydrase-isomerase"/>
    <property type="match status" value="1"/>
</dbReference>
<dbReference type="AlphaFoldDB" id="A0A4R7JY50"/>